<dbReference type="PANTHER" id="PTHR35526:SF3">
    <property type="entry name" value="ANTI-SIGMA-F FACTOR RSBW"/>
    <property type="match status" value="1"/>
</dbReference>
<dbReference type="GO" id="GO:0004674">
    <property type="term" value="F:protein serine/threonine kinase activity"/>
    <property type="evidence" value="ECO:0007669"/>
    <property type="project" value="UniProtKB-KW"/>
</dbReference>
<dbReference type="RefSeq" id="WP_182705053.1">
    <property type="nucleotide sequence ID" value="NZ_JACJII010000001.1"/>
</dbReference>
<organism evidence="3 4">
    <name type="scientific">Thermomonospora cellulosilytica</name>
    <dbReference type="NCBI Taxonomy" id="1411118"/>
    <lineage>
        <taxon>Bacteria</taxon>
        <taxon>Bacillati</taxon>
        <taxon>Actinomycetota</taxon>
        <taxon>Actinomycetes</taxon>
        <taxon>Streptosporangiales</taxon>
        <taxon>Thermomonosporaceae</taxon>
        <taxon>Thermomonospora</taxon>
    </lineage>
</organism>
<dbReference type="PANTHER" id="PTHR35526">
    <property type="entry name" value="ANTI-SIGMA-F FACTOR RSBW-RELATED"/>
    <property type="match status" value="1"/>
</dbReference>
<dbReference type="InterPro" id="IPR050267">
    <property type="entry name" value="Anti-sigma-factor_SerPK"/>
</dbReference>
<evidence type="ECO:0000259" key="2">
    <source>
        <dbReference type="Pfam" id="PF13581"/>
    </source>
</evidence>
<evidence type="ECO:0000313" key="4">
    <source>
        <dbReference type="Proteomes" id="UP000539313"/>
    </source>
</evidence>
<protein>
    <submittedName>
        <fullName evidence="3">Anti-sigma regulatory factor (Ser/Thr protein kinase)</fullName>
    </submittedName>
</protein>
<accession>A0A7W3MWM1</accession>
<dbReference type="InterPro" id="IPR003594">
    <property type="entry name" value="HATPase_dom"/>
</dbReference>
<dbReference type="Proteomes" id="UP000539313">
    <property type="component" value="Unassembled WGS sequence"/>
</dbReference>
<name>A0A7W3MWM1_9ACTN</name>
<dbReference type="Pfam" id="PF13581">
    <property type="entry name" value="HATPase_c_2"/>
    <property type="match status" value="1"/>
</dbReference>
<dbReference type="EMBL" id="JACJII010000001">
    <property type="protein sequence ID" value="MBA9003249.1"/>
    <property type="molecule type" value="Genomic_DNA"/>
</dbReference>
<sequence>MNQDADRKGVDELQMPMAASPASAGLAWSLVEARLIRWGLDDEARYDARLILTELLANAIGVTPLGGHVTVLCSRDTAGVAIGVADRCPDVPPEPQAVVEMRPEDLDLRPERFDDNGGWGLAVVTALAAACGVTRLDAGGKIVWARLRA</sequence>
<reference evidence="3 4" key="1">
    <citation type="submission" date="2020-08" db="EMBL/GenBank/DDBJ databases">
        <title>Sequencing the genomes of 1000 actinobacteria strains.</title>
        <authorList>
            <person name="Klenk H.-P."/>
        </authorList>
    </citation>
    <scope>NUCLEOTIDE SEQUENCE [LARGE SCALE GENOMIC DNA]</scope>
    <source>
        <strain evidence="3 4">DSM 45823</strain>
    </source>
</reference>
<keyword evidence="1" id="KW-0808">Transferase</keyword>
<proteinExistence type="predicted"/>
<dbReference type="Gene3D" id="3.30.565.10">
    <property type="entry name" value="Histidine kinase-like ATPase, C-terminal domain"/>
    <property type="match status" value="1"/>
</dbReference>
<keyword evidence="1" id="KW-0418">Kinase</keyword>
<feature type="domain" description="Histidine kinase/HSP90-like ATPase" evidence="2">
    <location>
        <begin position="18"/>
        <end position="146"/>
    </location>
</feature>
<gene>
    <name evidence="3" type="ORF">HNR21_002131</name>
</gene>
<dbReference type="InterPro" id="IPR036890">
    <property type="entry name" value="HATPase_C_sf"/>
</dbReference>
<evidence type="ECO:0000256" key="1">
    <source>
        <dbReference type="ARBA" id="ARBA00022527"/>
    </source>
</evidence>
<evidence type="ECO:0000313" key="3">
    <source>
        <dbReference type="EMBL" id="MBA9003249.1"/>
    </source>
</evidence>
<keyword evidence="4" id="KW-1185">Reference proteome</keyword>
<dbReference type="AlphaFoldDB" id="A0A7W3MWM1"/>
<comment type="caution">
    <text evidence="3">The sequence shown here is derived from an EMBL/GenBank/DDBJ whole genome shotgun (WGS) entry which is preliminary data.</text>
</comment>
<dbReference type="SUPFAM" id="SSF55874">
    <property type="entry name" value="ATPase domain of HSP90 chaperone/DNA topoisomerase II/histidine kinase"/>
    <property type="match status" value="1"/>
</dbReference>
<keyword evidence="1" id="KW-0723">Serine/threonine-protein kinase</keyword>